<feature type="compositionally biased region" description="Low complexity" evidence="1">
    <location>
        <begin position="389"/>
        <end position="402"/>
    </location>
</feature>
<reference evidence="3 4" key="1">
    <citation type="submission" date="2020-04" db="EMBL/GenBank/DDBJ databases">
        <authorList>
            <person name="Klaysubun C."/>
            <person name="Duangmal K."/>
            <person name="Lipun K."/>
        </authorList>
    </citation>
    <scope>NUCLEOTIDE SEQUENCE [LARGE SCALE GENOMIC DNA]</scope>
    <source>
        <strain evidence="3 4">JCM 11839</strain>
    </source>
</reference>
<sequence>MTRTELLVLTGLHTPGVEAVIARIRSLEPTVAVLHHDLRDIGSGLVRRRLRVGRTDETTTVELVHGCLSCTLREDLLPQLLALAHTPRRVVLHLDPALEPERVCWSLANVLVDGTTITDAMDLRGVVTCLDPGTWLDDATSADTLAERGVTELPDDERTVAQVAVGQVEFADLLVHTGTADAWGLARTEAVLARLAPAAPRIRLAELDERVLLADPALPTRRGRPDDVHAALLRGHPPLGSDCGVRLLLFGARRPFHPQRLNAAMDALLDGVVRTRGRIWLATRPEAVLWLESAGGGLQLGLAGEWLAASDATAWEEAPAERRALASLGWDPRFGDRAQDLVVIAHDADPDEIEAALRGALLTDAELAGGEDAWRTLPDPFGWEDTDADGAGAVTGAAAPPADLVARATHGRHTTGDEES</sequence>
<dbReference type="PANTHER" id="PTHR43603">
    <property type="entry name" value="COBW DOMAIN-CONTAINING PROTEIN DDB_G0274527"/>
    <property type="match status" value="1"/>
</dbReference>
<comment type="caution">
    <text evidence="3">The sequence shown here is derived from an EMBL/GenBank/DDBJ whole genome shotgun (WGS) entry which is preliminary data.</text>
</comment>
<proteinExistence type="predicted"/>
<dbReference type="NCBIfam" id="NF047431">
    <property type="entry name" value="hiber_recruit"/>
    <property type="match status" value="1"/>
</dbReference>
<dbReference type="EMBL" id="JAAXKY010000006">
    <property type="protein sequence ID" value="NMH76264.1"/>
    <property type="molecule type" value="Genomic_DNA"/>
</dbReference>
<keyword evidence="4" id="KW-1185">Reference proteome</keyword>
<dbReference type="SUPFAM" id="SSF90002">
    <property type="entry name" value="Hypothetical protein YjiA, C-terminal domain"/>
    <property type="match status" value="1"/>
</dbReference>
<dbReference type="Proteomes" id="UP001296706">
    <property type="component" value="Unassembled WGS sequence"/>
</dbReference>
<evidence type="ECO:0000313" key="4">
    <source>
        <dbReference type="Proteomes" id="UP001296706"/>
    </source>
</evidence>
<organism evidence="3 4">
    <name type="scientific">Pseudonocardia xinjiangensis</name>
    <dbReference type="NCBI Taxonomy" id="75289"/>
    <lineage>
        <taxon>Bacteria</taxon>
        <taxon>Bacillati</taxon>
        <taxon>Actinomycetota</taxon>
        <taxon>Actinomycetes</taxon>
        <taxon>Pseudonocardiales</taxon>
        <taxon>Pseudonocardiaceae</taxon>
        <taxon>Pseudonocardia</taxon>
    </lineage>
</organism>
<dbReference type="RefSeq" id="WP_169394335.1">
    <property type="nucleotide sequence ID" value="NZ_BAAAJH010000011.1"/>
</dbReference>
<feature type="region of interest" description="Disordered" evidence="1">
    <location>
        <begin position="384"/>
        <end position="420"/>
    </location>
</feature>
<feature type="domain" description="CobW C-terminal" evidence="2">
    <location>
        <begin position="245"/>
        <end position="361"/>
    </location>
</feature>
<dbReference type="Pfam" id="PF02492">
    <property type="entry name" value="cobW"/>
    <property type="match status" value="1"/>
</dbReference>
<evidence type="ECO:0000256" key="1">
    <source>
        <dbReference type="SAM" id="MobiDB-lite"/>
    </source>
</evidence>
<protein>
    <submittedName>
        <fullName evidence="3">Cobalamin biosynthesis protein CobW</fullName>
    </submittedName>
</protein>
<gene>
    <name evidence="3" type="ORF">HF577_03955</name>
</gene>
<dbReference type="InterPro" id="IPR011629">
    <property type="entry name" value="CobW-like_C"/>
</dbReference>
<dbReference type="SMART" id="SM00833">
    <property type="entry name" value="CobW_C"/>
    <property type="match status" value="1"/>
</dbReference>
<dbReference type="Gene3D" id="3.40.50.300">
    <property type="entry name" value="P-loop containing nucleotide triphosphate hydrolases"/>
    <property type="match status" value="1"/>
</dbReference>
<dbReference type="InterPro" id="IPR027417">
    <property type="entry name" value="P-loop_NTPase"/>
</dbReference>
<dbReference type="InterPro" id="IPR003495">
    <property type="entry name" value="CobW/HypB/UreG_nucleotide-bd"/>
</dbReference>
<evidence type="ECO:0000259" key="2">
    <source>
        <dbReference type="SMART" id="SM00833"/>
    </source>
</evidence>
<accession>A0ABX1RA05</accession>
<evidence type="ECO:0000313" key="3">
    <source>
        <dbReference type="EMBL" id="NMH76264.1"/>
    </source>
</evidence>
<name>A0ABX1RA05_9PSEU</name>
<dbReference type="InterPro" id="IPR051927">
    <property type="entry name" value="Zn_Chap_cDPG_Synth"/>
</dbReference>
<dbReference type="Pfam" id="PF07683">
    <property type="entry name" value="CobW_C"/>
    <property type="match status" value="1"/>
</dbReference>
<dbReference type="PANTHER" id="PTHR43603:SF1">
    <property type="entry name" value="ZINC-REGULATED GTPASE METALLOPROTEIN ACTIVATOR 1"/>
    <property type="match status" value="1"/>
</dbReference>